<name>A0ACC6JVZ4_9PSED</name>
<accession>A0ACC6JVZ4</accession>
<sequence>MSSVETDSDVYKTLLESTRAIPWRIDWKTMTFSYIGPQIEELLSVSLGVGTTGASLHATALEFVEQVDHLLYKARHNGRMRAEFADFRD</sequence>
<proteinExistence type="predicted"/>
<evidence type="ECO:0000313" key="2">
    <source>
        <dbReference type="Proteomes" id="UP001259420"/>
    </source>
</evidence>
<dbReference type="Proteomes" id="UP001259420">
    <property type="component" value="Unassembled WGS sequence"/>
</dbReference>
<gene>
    <name evidence="1" type="ORF">J2X87_005564</name>
</gene>
<reference evidence="1" key="1">
    <citation type="submission" date="2023-07" db="EMBL/GenBank/DDBJ databases">
        <title>Sorghum-associated microbial communities from plants grown in Nebraska, USA.</title>
        <authorList>
            <person name="Schachtman D."/>
        </authorList>
    </citation>
    <scope>NUCLEOTIDE SEQUENCE</scope>
    <source>
        <strain evidence="1">BE46</strain>
    </source>
</reference>
<dbReference type="EMBL" id="JAVDSD010000022">
    <property type="protein sequence ID" value="MDR6610454.1"/>
    <property type="molecule type" value="Genomic_DNA"/>
</dbReference>
<protein>
    <submittedName>
        <fullName evidence="1">PleD family two-component response regulator</fullName>
    </submittedName>
</protein>
<organism evidence="1 2">
    <name type="scientific">Pseudomonas synxantha</name>
    <dbReference type="NCBI Taxonomy" id="47883"/>
    <lineage>
        <taxon>Bacteria</taxon>
        <taxon>Pseudomonadati</taxon>
        <taxon>Pseudomonadota</taxon>
        <taxon>Gammaproteobacteria</taxon>
        <taxon>Pseudomonadales</taxon>
        <taxon>Pseudomonadaceae</taxon>
        <taxon>Pseudomonas</taxon>
    </lineage>
</organism>
<keyword evidence="2" id="KW-1185">Reference proteome</keyword>
<evidence type="ECO:0000313" key="1">
    <source>
        <dbReference type="EMBL" id="MDR6610454.1"/>
    </source>
</evidence>
<comment type="caution">
    <text evidence="1">The sequence shown here is derived from an EMBL/GenBank/DDBJ whole genome shotgun (WGS) entry which is preliminary data.</text>
</comment>